<reference evidence="4" key="1">
    <citation type="journal article" date="2019" name="Int. J. Syst. Evol. Microbiol.">
        <title>The Global Catalogue of Microorganisms (GCM) 10K type strain sequencing project: providing services to taxonomists for standard genome sequencing and annotation.</title>
        <authorList>
            <consortium name="The Broad Institute Genomics Platform"/>
            <consortium name="The Broad Institute Genome Sequencing Center for Infectious Disease"/>
            <person name="Wu L."/>
            <person name="Ma J."/>
        </authorList>
    </citation>
    <scope>NUCLEOTIDE SEQUENCE [LARGE SCALE GENOMIC DNA]</scope>
    <source>
        <strain evidence="4">JCM 6835</strain>
    </source>
</reference>
<keyword evidence="4" id="KW-1185">Reference proteome</keyword>
<protein>
    <submittedName>
        <fullName evidence="3">Uncharacterized protein</fullName>
    </submittedName>
</protein>
<name>A0ABP6F5U2_9ACTN</name>
<evidence type="ECO:0000256" key="1">
    <source>
        <dbReference type="SAM" id="MobiDB-lite"/>
    </source>
</evidence>
<dbReference type="EMBL" id="BAAATE010000024">
    <property type="protein sequence ID" value="GAA2683684.1"/>
    <property type="molecule type" value="Genomic_DNA"/>
</dbReference>
<evidence type="ECO:0000313" key="4">
    <source>
        <dbReference type="Proteomes" id="UP001501666"/>
    </source>
</evidence>
<organism evidence="3 4">
    <name type="scientific">Nonomuraea recticatena</name>
    <dbReference type="NCBI Taxonomy" id="46178"/>
    <lineage>
        <taxon>Bacteria</taxon>
        <taxon>Bacillati</taxon>
        <taxon>Actinomycetota</taxon>
        <taxon>Actinomycetes</taxon>
        <taxon>Streptosporangiales</taxon>
        <taxon>Streptosporangiaceae</taxon>
        <taxon>Nonomuraea</taxon>
    </lineage>
</organism>
<dbReference type="Proteomes" id="UP001501666">
    <property type="component" value="Unassembled WGS sequence"/>
</dbReference>
<feature type="compositionally biased region" description="Polar residues" evidence="1">
    <location>
        <begin position="266"/>
        <end position="276"/>
    </location>
</feature>
<comment type="caution">
    <text evidence="3">The sequence shown here is derived from an EMBL/GenBank/DDBJ whole genome shotgun (WGS) entry which is preliminary data.</text>
</comment>
<dbReference type="RefSeq" id="WP_346152441.1">
    <property type="nucleotide sequence ID" value="NZ_BAAATE010000024.1"/>
</dbReference>
<evidence type="ECO:0000313" key="3">
    <source>
        <dbReference type="EMBL" id="GAA2683684.1"/>
    </source>
</evidence>
<evidence type="ECO:0000256" key="2">
    <source>
        <dbReference type="SAM" id="SignalP"/>
    </source>
</evidence>
<feature type="signal peptide" evidence="2">
    <location>
        <begin position="1"/>
        <end position="19"/>
    </location>
</feature>
<accession>A0ABP6F5U2</accession>
<keyword evidence="2" id="KW-0732">Signal</keyword>
<sequence length="276" mass="30446">MRRWIATTAITLALSPVVAGSGPTAHARIAPLDPVGALQRQLVENRGVKISKVYTTTVEGERVKYWDKGVAEFGKGKIIATDITFDSEVRWNPERIITFAGRSYRKDKTLVKVKGWLLDENKAIRPALKAGWIEIANPVVLKAVLATTKVKRPAGVYDGTRTTLYQGTITFGELHKASLALPFGLDDNPHGRDTKIKVAWRLWLGEDQLVRRAVGTWSTTSRGRDEPTRSFVFDTHVTGWGAKTHITPPPADEVVTWEDLAKPSPEDTSPPSLSGE</sequence>
<gene>
    <name evidence="3" type="ORF">GCM10010412_069540</name>
</gene>
<feature type="chain" id="PRO_5045987496" evidence="2">
    <location>
        <begin position="20"/>
        <end position="276"/>
    </location>
</feature>
<feature type="region of interest" description="Disordered" evidence="1">
    <location>
        <begin position="243"/>
        <end position="276"/>
    </location>
</feature>
<proteinExistence type="predicted"/>